<protein>
    <submittedName>
        <fullName evidence="1">Uncharacterized protein</fullName>
    </submittedName>
</protein>
<dbReference type="AlphaFoldDB" id="A0A4Y2USI9"/>
<proteinExistence type="predicted"/>
<name>A0A4Y2USI9_ARAVE</name>
<reference evidence="1 2" key="1">
    <citation type="journal article" date="2019" name="Sci. Rep.">
        <title>Orb-weaving spider Araneus ventricosus genome elucidates the spidroin gene catalogue.</title>
        <authorList>
            <person name="Kono N."/>
            <person name="Nakamura H."/>
            <person name="Ohtoshi R."/>
            <person name="Moran D.A.P."/>
            <person name="Shinohara A."/>
            <person name="Yoshida Y."/>
            <person name="Fujiwara M."/>
            <person name="Mori M."/>
            <person name="Tomita M."/>
            <person name="Arakawa K."/>
        </authorList>
    </citation>
    <scope>NUCLEOTIDE SEQUENCE [LARGE SCALE GENOMIC DNA]</scope>
</reference>
<comment type="caution">
    <text evidence="1">The sequence shown here is derived from an EMBL/GenBank/DDBJ whole genome shotgun (WGS) entry which is preliminary data.</text>
</comment>
<keyword evidence="2" id="KW-1185">Reference proteome</keyword>
<evidence type="ECO:0000313" key="1">
    <source>
        <dbReference type="EMBL" id="GBO15959.1"/>
    </source>
</evidence>
<dbReference type="EMBL" id="BGPR01039903">
    <property type="protein sequence ID" value="GBO15959.1"/>
    <property type="molecule type" value="Genomic_DNA"/>
</dbReference>
<evidence type="ECO:0000313" key="2">
    <source>
        <dbReference type="Proteomes" id="UP000499080"/>
    </source>
</evidence>
<sequence length="120" mass="12476">MPAAGQYYGGGAGAAAACVEAGGEGGGYAVIHTVGTLVVLLQPQQGEALATTADDVEKYYVKKCEGNSIHLNIKLKSISTADYPHDWYKRSSPGGSIGLACDRADKTVLSRFVSGHLRSC</sequence>
<organism evidence="1 2">
    <name type="scientific">Araneus ventricosus</name>
    <name type="common">Orbweaver spider</name>
    <name type="synonym">Epeira ventricosa</name>
    <dbReference type="NCBI Taxonomy" id="182803"/>
    <lineage>
        <taxon>Eukaryota</taxon>
        <taxon>Metazoa</taxon>
        <taxon>Ecdysozoa</taxon>
        <taxon>Arthropoda</taxon>
        <taxon>Chelicerata</taxon>
        <taxon>Arachnida</taxon>
        <taxon>Araneae</taxon>
        <taxon>Araneomorphae</taxon>
        <taxon>Entelegynae</taxon>
        <taxon>Araneoidea</taxon>
        <taxon>Araneidae</taxon>
        <taxon>Araneus</taxon>
    </lineage>
</organism>
<dbReference type="Proteomes" id="UP000499080">
    <property type="component" value="Unassembled WGS sequence"/>
</dbReference>
<gene>
    <name evidence="1" type="ORF">AVEN_236283_1</name>
</gene>
<accession>A0A4Y2USI9</accession>